<dbReference type="Xenbase" id="XB-GENE-17341144">
    <property type="gene designation" value="pebp4.S"/>
</dbReference>
<dbReference type="CDD" id="cd00866">
    <property type="entry name" value="PEBP_euk"/>
    <property type="match status" value="1"/>
</dbReference>
<dbReference type="Pfam" id="PF01161">
    <property type="entry name" value="PBP"/>
    <property type="match status" value="1"/>
</dbReference>
<evidence type="ECO:0000256" key="1">
    <source>
        <dbReference type="ARBA" id="ARBA00007091"/>
    </source>
</evidence>
<protein>
    <submittedName>
        <fullName evidence="3">Phosphatidylethanolamine-binding protein 4 isoform X1</fullName>
    </submittedName>
</protein>
<dbReference type="PANTHER" id="PTHR11362">
    <property type="entry name" value="PHOSPHATIDYLETHANOLAMINE-BINDING PROTEIN"/>
    <property type="match status" value="1"/>
</dbReference>
<dbReference type="InterPro" id="IPR008914">
    <property type="entry name" value="PEBP"/>
</dbReference>
<name>A0A1L8GRM2_XENLA</name>
<keyword evidence="2" id="KW-1185">Reference proteome</keyword>
<evidence type="ECO:0000313" key="4">
    <source>
        <dbReference type="Xenbase" id="XB-GENE-17341144"/>
    </source>
</evidence>
<dbReference type="CTD" id="108712693"/>
<dbReference type="InterPro" id="IPR001858">
    <property type="entry name" value="Phosphatidylethanolamine-bd_CS"/>
</dbReference>
<dbReference type="PaxDb" id="8355-A0A1L8GRM2"/>
<accession>A0A1L8GRM2</accession>
<dbReference type="Bgee" id="108712693">
    <property type="expression patterns" value="Expressed in testis and 3 other cell types or tissues"/>
</dbReference>
<dbReference type="STRING" id="8355.A0A1L8GRM2"/>
<dbReference type="InterPro" id="IPR036610">
    <property type="entry name" value="PEBP-like_sf"/>
</dbReference>
<evidence type="ECO:0000313" key="3">
    <source>
        <dbReference type="RefSeq" id="XP_018110525.1"/>
    </source>
</evidence>
<reference evidence="3" key="2">
    <citation type="submission" date="2025-08" db="UniProtKB">
        <authorList>
            <consortium name="RefSeq"/>
        </authorList>
    </citation>
    <scope>IDENTIFICATION</scope>
    <source>
        <strain evidence="3">J_2021</strain>
        <tissue evidence="3">Erythrocytes</tissue>
    </source>
</reference>
<dbReference type="GeneID" id="108712693"/>
<reference evidence="2" key="1">
    <citation type="submission" date="2024-06" db="UniProtKB">
        <authorList>
            <consortium name="RefSeq"/>
        </authorList>
    </citation>
    <scope>NUCLEOTIDE SEQUENCE [LARGE SCALE GENOMIC DNA]</scope>
    <source>
        <strain evidence="2">J_2021</strain>
    </source>
</reference>
<evidence type="ECO:0000313" key="2">
    <source>
        <dbReference type="Proteomes" id="UP000186698"/>
    </source>
</evidence>
<dbReference type="InterPro" id="IPR035810">
    <property type="entry name" value="PEBP_euk"/>
</dbReference>
<dbReference type="Proteomes" id="UP000186698">
    <property type="component" value="Chromosome 3S"/>
</dbReference>
<dbReference type="AGR" id="Xenbase:XB-GENE-17341144"/>
<dbReference type="OrthoDB" id="2506647at2759"/>
<dbReference type="SUPFAM" id="SSF49777">
    <property type="entry name" value="PEBP-like"/>
    <property type="match status" value="1"/>
</dbReference>
<dbReference type="PANTHER" id="PTHR11362:SF82">
    <property type="entry name" value="PHOSPHATIDYLETHANOLAMINE-BINDING PROTEIN 4"/>
    <property type="match status" value="1"/>
</dbReference>
<comment type="similarity">
    <text evidence="1">Belongs to the phosphatidylethanolamine-binding protein family.</text>
</comment>
<dbReference type="KEGG" id="xla:108712693"/>
<proteinExistence type="inferred from homology"/>
<dbReference type="PROSITE" id="PS01220">
    <property type="entry name" value="PBP"/>
    <property type="match status" value="1"/>
</dbReference>
<dbReference type="Gene3D" id="3.90.280.10">
    <property type="entry name" value="PEBP-like"/>
    <property type="match status" value="1"/>
</dbReference>
<dbReference type="RefSeq" id="XP_018110525.1">
    <property type="nucleotide sequence ID" value="XM_018255036.2"/>
</dbReference>
<dbReference type="OMA" id="QKITSWM"/>
<organism evidence="2 3">
    <name type="scientific">Xenopus laevis</name>
    <name type="common">African clawed frog</name>
    <dbReference type="NCBI Taxonomy" id="8355"/>
    <lineage>
        <taxon>Eukaryota</taxon>
        <taxon>Metazoa</taxon>
        <taxon>Chordata</taxon>
        <taxon>Craniata</taxon>
        <taxon>Vertebrata</taxon>
        <taxon>Euteleostomi</taxon>
        <taxon>Amphibia</taxon>
        <taxon>Batrachia</taxon>
        <taxon>Anura</taxon>
        <taxon>Pipoidea</taxon>
        <taxon>Pipidae</taxon>
        <taxon>Xenopodinae</taxon>
        <taxon>Xenopus</taxon>
        <taxon>Xenopus</taxon>
    </lineage>
</organism>
<gene>
    <name evidence="3 4" type="primary">pebp4.S</name>
</gene>
<dbReference type="AlphaFoldDB" id="A0A1L8GRM2"/>
<sequence length="204" mass="23969">MEMTRMWFPLLCILSLTAHFCTIQAEDCSMRKLYNIEDEKFCSKDLDIIYPDIGIVSCIYIPNCFDFSLSLSKEWNHPLVRYSKAQPGVNYILIMVDPDAPSRQNPKYRYWRHWLLTDIPGWQLISGQDLDGDDISSYRRPSPPPGTGFHRYQFYLYEQPNGISLYFLPEELKRGMWDFEAFVQRSNLGKPVATTQFMAMNHIQ</sequence>